<dbReference type="Gene3D" id="3.40.50.2000">
    <property type="entry name" value="Glycogen Phosphorylase B"/>
    <property type="match status" value="1"/>
</dbReference>
<dbReference type="Proteomes" id="UP000244523">
    <property type="component" value="Unassembled WGS sequence"/>
</dbReference>
<comment type="caution">
    <text evidence="2">The sequence shown here is derived from an EMBL/GenBank/DDBJ whole genome shotgun (WGS) entry which is preliminary data.</text>
</comment>
<dbReference type="OrthoDB" id="9790710at2"/>
<dbReference type="InterPro" id="IPR001296">
    <property type="entry name" value="Glyco_trans_1"/>
</dbReference>
<evidence type="ECO:0000313" key="2">
    <source>
        <dbReference type="EMBL" id="PUB19236.1"/>
    </source>
</evidence>
<dbReference type="Pfam" id="PF00534">
    <property type="entry name" value="Glycos_transf_1"/>
    <property type="match status" value="1"/>
</dbReference>
<reference evidence="2 3" key="1">
    <citation type="submission" date="2018-04" db="EMBL/GenBank/DDBJ databases">
        <title>Genomic Encyclopedia of Archaeal and Bacterial Type Strains, Phase II (KMG-II): from individual species to whole genera.</title>
        <authorList>
            <person name="Goeker M."/>
        </authorList>
    </citation>
    <scope>NUCLEOTIDE SEQUENCE [LARGE SCALE GENOMIC DNA]</scope>
    <source>
        <strain evidence="2 3">DSM 29955</strain>
    </source>
</reference>
<sequence length="100" mass="10644">MVLSEAMLNGLPIISCGAGAVADTVQDAGLLVAPDDANAFAAGLRQLLTNAQDRQVLRAKARNLSQSLPTWSDTARCVTRVIKQHAETHLTANNQSKFSQ</sequence>
<evidence type="ECO:0000259" key="1">
    <source>
        <dbReference type="Pfam" id="PF00534"/>
    </source>
</evidence>
<dbReference type="EMBL" id="QBUD01000001">
    <property type="protein sequence ID" value="PUB19236.1"/>
    <property type="molecule type" value="Genomic_DNA"/>
</dbReference>
<name>A0A2T6KRQ0_9RHOB</name>
<evidence type="ECO:0000313" key="3">
    <source>
        <dbReference type="Proteomes" id="UP000244523"/>
    </source>
</evidence>
<dbReference type="GO" id="GO:0016757">
    <property type="term" value="F:glycosyltransferase activity"/>
    <property type="evidence" value="ECO:0007669"/>
    <property type="project" value="InterPro"/>
</dbReference>
<accession>A0A2T6KRQ0</accession>
<dbReference type="AlphaFoldDB" id="A0A2T6KRQ0"/>
<organism evidence="2 3">
    <name type="scientific">Yoonia sediminilitoris</name>
    <dbReference type="NCBI Taxonomy" id="1286148"/>
    <lineage>
        <taxon>Bacteria</taxon>
        <taxon>Pseudomonadati</taxon>
        <taxon>Pseudomonadota</taxon>
        <taxon>Alphaproteobacteria</taxon>
        <taxon>Rhodobacterales</taxon>
        <taxon>Paracoccaceae</taxon>
        <taxon>Yoonia</taxon>
    </lineage>
</organism>
<protein>
    <submittedName>
        <fullName evidence="2">Glycosyl transferase family 1</fullName>
    </submittedName>
</protein>
<keyword evidence="2" id="KW-0808">Transferase</keyword>
<gene>
    <name evidence="2" type="ORF">C8N45_101831</name>
</gene>
<feature type="domain" description="Glycosyl transferase family 1" evidence="1">
    <location>
        <begin position="1"/>
        <end position="63"/>
    </location>
</feature>
<dbReference type="SUPFAM" id="SSF53756">
    <property type="entry name" value="UDP-Glycosyltransferase/glycogen phosphorylase"/>
    <property type="match status" value="1"/>
</dbReference>
<keyword evidence="3" id="KW-1185">Reference proteome</keyword>
<proteinExistence type="predicted"/>